<dbReference type="CDD" id="cd00383">
    <property type="entry name" value="trans_reg_C"/>
    <property type="match status" value="1"/>
</dbReference>
<name>H5UME1_9MICO</name>
<sequence>MRDSDVGAAILLVADHAEPGLVVSALDAGADDCVTRPVRLGEITARVRAVVRRGGSPRHVELRVGSLHLDPAAHRVWRGNEEIDTTATEFALLAELMRHSGQVLSRAELLDLVWGREESETSNVVDQAVARLRRLVDEPFDLATLETVRGVGYRLVDDDTTGTPSSKGTGGGDT</sequence>
<dbReference type="InterPro" id="IPR001867">
    <property type="entry name" value="OmpR/PhoB-type_DNA-bd"/>
</dbReference>
<accession>H5UME1</accession>
<evidence type="ECO:0000256" key="7">
    <source>
        <dbReference type="PROSITE-ProRule" id="PRU00169"/>
    </source>
</evidence>
<dbReference type="InterPro" id="IPR039420">
    <property type="entry name" value="WalR-like"/>
</dbReference>
<dbReference type="Pfam" id="PF00486">
    <property type="entry name" value="Trans_reg_C"/>
    <property type="match status" value="1"/>
</dbReference>
<reference evidence="12 13" key="1">
    <citation type="submission" date="2012-02" db="EMBL/GenBank/DDBJ databases">
        <title>Whole genome shotgun sequence of Mobilicoccus pelagius NBRC 104925.</title>
        <authorList>
            <person name="Yoshida Y."/>
            <person name="Hosoyama A."/>
            <person name="Tsuchikane K."/>
            <person name="Katsumata H."/>
            <person name="Yamazaki S."/>
            <person name="Fujita N."/>
        </authorList>
    </citation>
    <scope>NUCLEOTIDE SEQUENCE [LARGE SCALE GENOMIC DNA]</scope>
    <source>
        <strain evidence="12 13">NBRC 104925</strain>
    </source>
</reference>
<comment type="subcellular location">
    <subcellularLocation>
        <location evidence="1">Cytoplasm</location>
    </subcellularLocation>
</comment>
<feature type="DNA-binding region" description="OmpR/PhoB-type" evidence="8">
    <location>
        <begin position="59"/>
        <end position="157"/>
    </location>
</feature>
<dbReference type="STRING" id="1089455.MOPEL_001_00170"/>
<dbReference type="eggNOG" id="COG0745">
    <property type="taxonomic scope" value="Bacteria"/>
</dbReference>
<dbReference type="PANTHER" id="PTHR48111:SF22">
    <property type="entry name" value="REGULATOR OF RPOS"/>
    <property type="match status" value="1"/>
</dbReference>
<dbReference type="SUPFAM" id="SSF52172">
    <property type="entry name" value="CheY-like"/>
    <property type="match status" value="1"/>
</dbReference>
<feature type="domain" description="OmpR/PhoB-type" evidence="11">
    <location>
        <begin position="59"/>
        <end position="157"/>
    </location>
</feature>
<dbReference type="GO" id="GO:0005829">
    <property type="term" value="C:cytosol"/>
    <property type="evidence" value="ECO:0007669"/>
    <property type="project" value="TreeGrafter"/>
</dbReference>
<dbReference type="PROSITE" id="PS51755">
    <property type="entry name" value="OMPR_PHOB"/>
    <property type="match status" value="1"/>
</dbReference>
<dbReference type="Gene3D" id="1.10.10.10">
    <property type="entry name" value="Winged helix-like DNA-binding domain superfamily/Winged helix DNA-binding domain"/>
    <property type="match status" value="1"/>
</dbReference>
<dbReference type="AlphaFoldDB" id="H5UME1"/>
<keyword evidence="4" id="KW-0805">Transcription regulation</keyword>
<evidence type="ECO:0000256" key="9">
    <source>
        <dbReference type="SAM" id="MobiDB-lite"/>
    </source>
</evidence>
<evidence type="ECO:0000256" key="1">
    <source>
        <dbReference type="ARBA" id="ARBA00004496"/>
    </source>
</evidence>
<dbReference type="SMART" id="SM00862">
    <property type="entry name" value="Trans_reg_C"/>
    <property type="match status" value="1"/>
</dbReference>
<keyword evidence="5 8" id="KW-0238">DNA-binding</keyword>
<evidence type="ECO:0000259" key="11">
    <source>
        <dbReference type="PROSITE" id="PS51755"/>
    </source>
</evidence>
<dbReference type="EMBL" id="BAFE01000001">
    <property type="protein sequence ID" value="GAB46899.1"/>
    <property type="molecule type" value="Genomic_DNA"/>
</dbReference>
<proteinExistence type="predicted"/>
<evidence type="ECO:0000256" key="6">
    <source>
        <dbReference type="ARBA" id="ARBA00023163"/>
    </source>
</evidence>
<keyword evidence="6" id="KW-0804">Transcription</keyword>
<dbReference type="GO" id="GO:0006355">
    <property type="term" value="P:regulation of DNA-templated transcription"/>
    <property type="evidence" value="ECO:0007669"/>
    <property type="project" value="InterPro"/>
</dbReference>
<protein>
    <submittedName>
        <fullName evidence="12">Putative two-component response regulator</fullName>
    </submittedName>
</protein>
<dbReference type="OrthoDB" id="4153060at2"/>
<evidence type="ECO:0000256" key="5">
    <source>
        <dbReference type="ARBA" id="ARBA00023125"/>
    </source>
</evidence>
<evidence type="ECO:0000256" key="3">
    <source>
        <dbReference type="ARBA" id="ARBA00023012"/>
    </source>
</evidence>
<dbReference type="InterPro" id="IPR036388">
    <property type="entry name" value="WH-like_DNA-bd_sf"/>
</dbReference>
<dbReference type="PROSITE" id="PS50110">
    <property type="entry name" value="RESPONSE_REGULATORY"/>
    <property type="match status" value="1"/>
</dbReference>
<organism evidence="12 13">
    <name type="scientific">Mobilicoccus pelagius NBRC 104925</name>
    <dbReference type="NCBI Taxonomy" id="1089455"/>
    <lineage>
        <taxon>Bacteria</taxon>
        <taxon>Bacillati</taxon>
        <taxon>Actinomycetota</taxon>
        <taxon>Actinomycetes</taxon>
        <taxon>Micrococcales</taxon>
        <taxon>Dermatophilaceae</taxon>
        <taxon>Mobilicoccus</taxon>
    </lineage>
</organism>
<comment type="caution">
    <text evidence="7">Lacks conserved residue(s) required for the propagation of feature annotation.</text>
</comment>
<dbReference type="PANTHER" id="PTHR48111">
    <property type="entry name" value="REGULATOR OF RPOS"/>
    <property type="match status" value="1"/>
</dbReference>
<evidence type="ECO:0000256" key="8">
    <source>
        <dbReference type="PROSITE-ProRule" id="PRU01091"/>
    </source>
</evidence>
<dbReference type="GO" id="GO:0000976">
    <property type="term" value="F:transcription cis-regulatory region binding"/>
    <property type="evidence" value="ECO:0007669"/>
    <property type="project" value="TreeGrafter"/>
</dbReference>
<evidence type="ECO:0000313" key="12">
    <source>
        <dbReference type="EMBL" id="GAB46899.1"/>
    </source>
</evidence>
<dbReference type="Proteomes" id="UP000004367">
    <property type="component" value="Unassembled WGS sequence"/>
</dbReference>
<evidence type="ECO:0000259" key="10">
    <source>
        <dbReference type="PROSITE" id="PS50110"/>
    </source>
</evidence>
<dbReference type="InterPro" id="IPR016032">
    <property type="entry name" value="Sig_transdc_resp-reg_C-effctor"/>
</dbReference>
<dbReference type="FunFam" id="1.10.10.10:FF:000005">
    <property type="entry name" value="Two-component system response regulator"/>
    <property type="match status" value="1"/>
</dbReference>
<dbReference type="GO" id="GO:0000156">
    <property type="term" value="F:phosphorelay response regulator activity"/>
    <property type="evidence" value="ECO:0007669"/>
    <property type="project" value="TreeGrafter"/>
</dbReference>
<dbReference type="GO" id="GO:0032993">
    <property type="term" value="C:protein-DNA complex"/>
    <property type="evidence" value="ECO:0007669"/>
    <property type="project" value="TreeGrafter"/>
</dbReference>
<evidence type="ECO:0000256" key="4">
    <source>
        <dbReference type="ARBA" id="ARBA00023015"/>
    </source>
</evidence>
<dbReference type="SUPFAM" id="SSF46894">
    <property type="entry name" value="C-terminal effector domain of the bipartite response regulators"/>
    <property type="match status" value="1"/>
</dbReference>
<dbReference type="RefSeq" id="WP_009480833.1">
    <property type="nucleotide sequence ID" value="NZ_BAFE01000001.1"/>
</dbReference>
<keyword evidence="13" id="KW-1185">Reference proteome</keyword>
<feature type="domain" description="Response regulatory" evidence="10">
    <location>
        <begin position="1"/>
        <end position="51"/>
    </location>
</feature>
<feature type="region of interest" description="Disordered" evidence="9">
    <location>
        <begin position="155"/>
        <end position="174"/>
    </location>
</feature>
<evidence type="ECO:0000256" key="2">
    <source>
        <dbReference type="ARBA" id="ARBA00022553"/>
    </source>
</evidence>
<comment type="caution">
    <text evidence="12">The sequence shown here is derived from an EMBL/GenBank/DDBJ whole genome shotgun (WGS) entry which is preliminary data.</text>
</comment>
<keyword evidence="3" id="KW-0902">Two-component regulatory system</keyword>
<dbReference type="Gene3D" id="6.10.250.690">
    <property type="match status" value="1"/>
</dbReference>
<keyword evidence="2" id="KW-0597">Phosphoprotein</keyword>
<dbReference type="InterPro" id="IPR011006">
    <property type="entry name" value="CheY-like_superfamily"/>
</dbReference>
<evidence type="ECO:0000313" key="13">
    <source>
        <dbReference type="Proteomes" id="UP000004367"/>
    </source>
</evidence>
<dbReference type="InterPro" id="IPR001789">
    <property type="entry name" value="Sig_transdc_resp-reg_receiver"/>
</dbReference>
<gene>
    <name evidence="12" type="ORF">MOPEL_001_00170</name>
</gene>